<proteinExistence type="predicted"/>
<organism evidence="1 2">
    <name type="scientific">Micavibrio aeruginosavorus EPB</name>
    <dbReference type="NCBI Taxonomy" id="349215"/>
    <lineage>
        <taxon>Bacteria</taxon>
        <taxon>Pseudomonadati</taxon>
        <taxon>Bdellovibrionota</taxon>
        <taxon>Bdellovibrionia</taxon>
        <taxon>Bdellovibrionales</taxon>
        <taxon>Pseudobdellovibrionaceae</taxon>
        <taxon>Micavibrio</taxon>
    </lineage>
</organism>
<dbReference type="EMBL" id="CP003538">
    <property type="protein sequence ID" value="AGH97226.1"/>
    <property type="molecule type" value="Genomic_DNA"/>
</dbReference>
<reference evidence="1 2" key="1">
    <citation type="journal article" date="2013" name="ISME J.">
        <title>By their genes ye shall know them: genomic signatures of predatory bacteria.</title>
        <authorList>
            <person name="Pasternak Z."/>
            <person name="Pietrokovski S."/>
            <person name="Rotem O."/>
            <person name="Gophna U."/>
            <person name="Lurie-Weinberger M.N."/>
            <person name="Jurkevitch E."/>
        </authorList>
    </citation>
    <scope>NUCLEOTIDE SEQUENCE [LARGE SCALE GENOMIC DNA]</scope>
    <source>
        <strain evidence="1">EPB</strain>
    </source>
</reference>
<gene>
    <name evidence="1" type="ORF">A11S_392</name>
</gene>
<dbReference type="HOGENOM" id="CLU_2206968_0_0_5"/>
<dbReference type="Proteomes" id="UP000011932">
    <property type="component" value="Chromosome"/>
</dbReference>
<dbReference type="KEGG" id="man:A11S_392"/>
<accession>M4VGP4</accession>
<dbReference type="RefSeq" id="WP_015466783.1">
    <property type="nucleotide sequence ID" value="NC_020812.1"/>
</dbReference>
<sequence length="107" mass="12169">MIIAQTVAPHPTKTGLLRVQFNCVANESAPHFMDIDTVYIYMKAGETVQLDLPANMDIQQGQRVLLSKIAEPYTQQNKDWNLAWTIDELPEPSNLHMNMMPPAILKY</sequence>
<name>M4VGP4_9BACT</name>
<protein>
    <submittedName>
        <fullName evidence="1">Uncharacterized protein</fullName>
    </submittedName>
</protein>
<evidence type="ECO:0000313" key="2">
    <source>
        <dbReference type="Proteomes" id="UP000011932"/>
    </source>
</evidence>
<dbReference type="STRING" id="349215.A11S_392"/>
<evidence type="ECO:0000313" key="1">
    <source>
        <dbReference type="EMBL" id="AGH97226.1"/>
    </source>
</evidence>
<dbReference type="AlphaFoldDB" id="M4VGP4"/>
<dbReference type="OrthoDB" id="9840992at2"/>